<evidence type="ECO:0000313" key="2">
    <source>
        <dbReference type="Proteomes" id="UP000557566"/>
    </source>
</evidence>
<organism evidence="1 2">
    <name type="scientific">Ophiocordyceps sinensis</name>
    <dbReference type="NCBI Taxonomy" id="72228"/>
    <lineage>
        <taxon>Eukaryota</taxon>
        <taxon>Fungi</taxon>
        <taxon>Dikarya</taxon>
        <taxon>Ascomycota</taxon>
        <taxon>Pezizomycotina</taxon>
        <taxon>Sordariomycetes</taxon>
        <taxon>Hypocreomycetidae</taxon>
        <taxon>Hypocreales</taxon>
        <taxon>Ophiocordycipitaceae</taxon>
        <taxon>Ophiocordyceps</taxon>
    </lineage>
</organism>
<evidence type="ECO:0000313" key="1">
    <source>
        <dbReference type="EMBL" id="KAF4510364.1"/>
    </source>
</evidence>
<comment type="caution">
    <text evidence="1">The sequence shown here is derived from an EMBL/GenBank/DDBJ whole genome shotgun (WGS) entry which is preliminary data.</text>
</comment>
<name>A0A8H4V741_9HYPO</name>
<proteinExistence type="predicted"/>
<dbReference type="AlphaFoldDB" id="A0A8H4V741"/>
<dbReference type="Proteomes" id="UP000557566">
    <property type="component" value="Unassembled WGS sequence"/>
</dbReference>
<keyword evidence="2" id="KW-1185">Reference proteome</keyword>
<protein>
    <submittedName>
        <fullName evidence="1">Uncharacterized protein</fullName>
    </submittedName>
</protein>
<sequence length="141" mass="15228">MHYALEIGVSPARKHIHCRPSDLRPIAVTGHTCGSITPGFGVQTEWAAVQKAAESAVFRLVTAACEVSRSQYSGSTSLSNFSRECRMEQSSAWRSRHSVRGGGPDMMAGPDGTTMAISFSNDNTVGLRGNETRCGIFEEDF</sequence>
<accession>A0A8H4V741</accession>
<reference evidence="1 2" key="1">
    <citation type="journal article" date="2020" name="Genome Biol. Evol.">
        <title>A new high-quality draft genome assembly of the Chinese cordyceps Ophiocordyceps sinensis.</title>
        <authorList>
            <person name="Shu R."/>
            <person name="Zhang J."/>
            <person name="Meng Q."/>
            <person name="Zhang H."/>
            <person name="Zhou G."/>
            <person name="Li M."/>
            <person name="Wu P."/>
            <person name="Zhao Y."/>
            <person name="Chen C."/>
            <person name="Qin Q."/>
        </authorList>
    </citation>
    <scope>NUCLEOTIDE SEQUENCE [LARGE SCALE GENOMIC DNA]</scope>
    <source>
        <strain evidence="1 2">IOZ07</strain>
    </source>
</reference>
<dbReference type="EMBL" id="JAAVMX010000003">
    <property type="protein sequence ID" value="KAF4510364.1"/>
    <property type="molecule type" value="Genomic_DNA"/>
</dbReference>
<gene>
    <name evidence="1" type="ORF">G6O67_002254</name>
</gene>